<evidence type="ECO:0000313" key="3">
    <source>
        <dbReference type="Proteomes" id="UP001225596"/>
    </source>
</evidence>
<name>A0ABU1BSV4_9BURK</name>
<dbReference type="Proteomes" id="UP001225596">
    <property type="component" value="Unassembled WGS sequence"/>
</dbReference>
<organism evidence="2 3">
    <name type="scientific">Keguizhuia sedimenti</name>
    <dbReference type="NCBI Taxonomy" id="3064264"/>
    <lineage>
        <taxon>Bacteria</taxon>
        <taxon>Pseudomonadati</taxon>
        <taxon>Pseudomonadota</taxon>
        <taxon>Betaproteobacteria</taxon>
        <taxon>Burkholderiales</taxon>
        <taxon>Oxalobacteraceae</taxon>
        <taxon>Keguizhuia</taxon>
    </lineage>
</organism>
<feature type="transmembrane region" description="Helical" evidence="1">
    <location>
        <begin position="95"/>
        <end position="112"/>
    </location>
</feature>
<keyword evidence="3" id="KW-1185">Reference proteome</keyword>
<protein>
    <recommendedName>
        <fullName evidence="4">ATP synthase protein I</fullName>
    </recommendedName>
</protein>
<keyword evidence="1" id="KW-0812">Transmembrane</keyword>
<comment type="caution">
    <text evidence="2">The sequence shown here is derived from an EMBL/GenBank/DDBJ whole genome shotgun (WGS) entry which is preliminary data.</text>
</comment>
<accession>A0ABU1BSV4</accession>
<dbReference type="RefSeq" id="WP_338438079.1">
    <property type="nucleotide sequence ID" value="NZ_JAUYVH010000016.1"/>
</dbReference>
<evidence type="ECO:0008006" key="4">
    <source>
        <dbReference type="Google" id="ProtNLM"/>
    </source>
</evidence>
<keyword evidence="1" id="KW-0472">Membrane</keyword>
<feature type="transmembrane region" description="Helical" evidence="1">
    <location>
        <begin position="37"/>
        <end position="55"/>
    </location>
</feature>
<evidence type="ECO:0000313" key="2">
    <source>
        <dbReference type="EMBL" id="MDQ9172075.1"/>
    </source>
</evidence>
<sequence length="151" mass="17049">MPRLAIAATLLALVALAGSLSFVGYLVVSTVAEHLDTGHFIAGLLLGVLFARLPWLREGKLRTIGILPKRARLPVMVALLGFCLLNFLYRSEWVPVLFLGFAMSFLLTYPRIRKRVVDRAISSFFNFPTDQNRPRSTDDKVIDVEFREKKE</sequence>
<dbReference type="EMBL" id="JAUYVH010000016">
    <property type="protein sequence ID" value="MDQ9172075.1"/>
    <property type="molecule type" value="Genomic_DNA"/>
</dbReference>
<keyword evidence="1" id="KW-1133">Transmembrane helix</keyword>
<evidence type="ECO:0000256" key="1">
    <source>
        <dbReference type="SAM" id="Phobius"/>
    </source>
</evidence>
<reference evidence="2 3" key="1">
    <citation type="submission" date="2023-08" db="EMBL/GenBank/DDBJ databases">
        <title>Oxalobacteraceae gen .nov., isolated from river sludge outside the plant.</title>
        <authorList>
            <person name="Zhao S.Y."/>
        </authorList>
    </citation>
    <scope>NUCLEOTIDE SEQUENCE [LARGE SCALE GENOMIC DNA]</scope>
    <source>
        <strain evidence="2 3">R-40</strain>
    </source>
</reference>
<proteinExistence type="predicted"/>
<gene>
    <name evidence="2" type="ORF">Q8A64_16810</name>
</gene>
<feature type="transmembrane region" description="Helical" evidence="1">
    <location>
        <begin position="71"/>
        <end position="89"/>
    </location>
</feature>